<gene>
    <name evidence="1" type="ORF">CKF54_04395</name>
</gene>
<dbReference type="RefSeq" id="WP_119525149.1">
    <property type="nucleotide sequence ID" value="NZ_NRHC01000048.1"/>
</dbReference>
<dbReference type="OrthoDB" id="1296974at2"/>
<evidence type="ECO:0000313" key="2">
    <source>
        <dbReference type="Proteomes" id="UP000265691"/>
    </source>
</evidence>
<evidence type="ECO:0000313" key="1">
    <source>
        <dbReference type="EMBL" id="RIY32699.1"/>
    </source>
</evidence>
<dbReference type="EMBL" id="NRHC01000048">
    <property type="protein sequence ID" value="RIY32699.1"/>
    <property type="molecule type" value="Genomic_DNA"/>
</dbReference>
<accession>A0A3A1Y610</accession>
<organism evidence="1 2">
    <name type="scientific">Psittacicella hinzii</name>
    <dbReference type="NCBI Taxonomy" id="2028575"/>
    <lineage>
        <taxon>Bacteria</taxon>
        <taxon>Pseudomonadati</taxon>
        <taxon>Pseudomonadota</taxon>
        <taxon>Gammaproteobacteria</taxon>
        <taxon>Pasteurellales</taxon>
        <taxon>Psittacicellaceae</taxon>
        <taxon>Psittacicella</taxon>
    </lineage>
</organism>
<sequence>MTEKFFYSLQKETDKNEYKTLLQIFGSLSKLFSDNTIPYLHYRISENIFCKAFKTINDSRKDNSIDAHIGKIGIGLKTFLHNHGNTYQKIAEFNAEADSLKNLPPLELCQRLAHLRNKRLKSTQGIYELETLIYHLITREPESFNIYEEPMDTINVDKIINIVDSPKSITFEDDKNE</sequence>
<keyword evidence="2" id="KW-1185">Reference proteome</keyword>
<dbReference type="Proteomes" id="UP000265691">
    <property type="component" value="Unassembled WGS sequence"/>
</dbReference>
<reference evidence="1 2" key="1">
    <citation type="submission" date="2017-08" db="EMBL/GenBank/DDBJ databases">
        <title>Reclassification of Bisgaard taxon 37 and 44.</title>
        <authorList>
            <person name="Christensen H."/>
        </authorList>
    </citation>
    <scope>NUCLEOTIDE SEQUENCE [LARGE SCALE GENOMIC DNA]</scope>
    <source>
        <strain evidence="1 2">B96_3</strain>
    </source>
</reference>
<dbReference type="AlphaFoldDB" id="A0A3A1Y610"/>
<comment type="caution">
    <text evidence="1">The sequence shown here is derived from an EMBL/GenBank/DDBJ whole genome shotgun (WGS) entry which is preliminary data.</text>
</comment>
<name>A0A3A1Y610_9GAMM</name>
<protein>
    <submittedName>
        <fullName evidence="1">Uncharacterized protein</fullName>
    </submittedName>
</protein>
<proteinExistence type="predicted"/>